<feature type="binding site" evidence="9">
    <location>
        <begin position="71"/>
        <end position="74"/>
    </location>
    <ligand>
        <name>FMN</name>
        <dbReference type="ChEBI" id="CHEBI:58210"/>
    </ligand>
</feature>
<dbReference type="PANTHER" id="PTHR19384">
    <property type="entry name" value="NITRIC OXIDE SYNTHASE-RELATED"/>
    <property type="match status" value="1"/>
</dbReference>
<dbReference type="PROSITE" id="PS51384">
    <property type="entry name" value="FAD_FR"/>
    <property type="match status" value="1"/>
</dbReference>
<dbReference type="GO" id="GO:0050661">
    <property type="term" value="F:NADP binding"/>
    <property type="evidence" value="ECO:0007669"/>
    <property type="project" value="UniProtKB-UniRule"/>
</dbReference>
<keyword evidence="5 9" id="KW-0288">FMN</keyword>
<dbReference type="InterPro" id="IPR003097">
    <property type="entry name" value="CysJ-like_FAD-binding"/>
</dbReference>
<feature type="binding site" evidence="9">
    <location>
        <position position="370"/>
    </location>
    <ligand>
        <name>FAD</name>
        <dbReference type="ChEBI" id="CHEBI:57692"/>
    </ligand>
</feature>
<dbReference type="GO" id="GO:0005829">
    <property type="term" value="C:cytosol"/>
    <property type="evidence" value="ECO:0007669"/>
    <property type="project" value="TreeGrafter"/>
</dbReference>
<comment type="cofactor">
    <cofactor evidence="1 9">
        <name>FMN</name>
        <dbReference type="ChEBI" id="CHEBI:58210"/>
    </cofactor>
</comment>
<feature type="binding site" evidence="9">
    <location>
        <position position="614"/>
    </location>
    <ligand>
        <name>FAD</name>
        <dbReference type="ChEBI" id="CHEBI:57692"/>
    </ligand>
</feature>
<accession>A0A9P5TEW3</accession>
<feature type="domain" description="Flavodoxin-like" evidence="11">
    <location>
        <begin position="18"/>
        <end position="162"/>
    </location>
</feature>
<dbReference type="SUPFAM" id="SSF52218">
    <property type="entry name" value="Flavoproteins"/>
    <property type="match status" value="1"/>
</dbReference>
<evidence type="ECO:0000256" key="6">
    <source>
        <dbReference type="ARBA" id="ARBA00022827"/>
    </source>
</evidence>
<comment type="caution">
    <text evidence="9">Lacks conserved residue(s) required for the propagation of feature annotation.</text>
</comment>
<feature type="coiled-coil region" evidence="10">
    <location>
        <begin position="577"/>
        <end position="606"/>
    </location>
</feature>
<dbReference type="Gene3D" id="3.40.50.80">
    <property type="entry name" value="Nucleotide-binding domain of ferredoxin-NADP reductase (FNR) module"/>
    <property type="match status" value="1"/>
</dbReference>
<dbReference type="SUPFAM" id="SSF52343">
    <property type="entry name" value="Ferredoxin reductase-like, C-terminal NADP-linked domain"/>
    <property type="match status" value="1"/>
</dbReference>
<dbReference type="AlphaFoldDB" id="A0A9P5TEW3"/>
<comment type="similarity">
    <text evidence="9">In the C-terminal section; belongs to the flavoprotein pyridine nucleotide cytochrome reductase family.</text>
</comment>
<evidence type="ECO:0000256" key="9">
    <source>
        <dbReference type="HAMAP-Rule" id="MF_03178"/>
    </source>
</evidence>
<dbReference type="GO" id="GO:0016651">
    <property type="term" value="F:oxidoreductase activity, acting on NAD(P)H"/>
    <property type="evidence" value="ECO:0007669"/>
    <property type="project" value="UniProtKB-UniRule"/>
</dbReference>
<protein>
    <recommendedName>
        <fullName evidence="9">NADPH-dependent diflavin oxidoreductase 1</fullName>
        <ecNumber evidence="9">1.18.1.-</ecNumber>
    </recommendedName>
    <alternativeName>
        <fullName evidence="9">NADPH-dependent FMN and FAD-containing oxidoreductase</fullName>
    </alternativeName>
</protein>
<evidence type="ECO:0000256" key="8">
    <source>
        <dbReference type="ARBA" id="ARBA00023002"/>
    </source>
</evidence>
<dbReference type="Pfam" id="PF00667">
    <property type="entry name" value="FAD_binding_1"/>
    <property type="match status" value="1"/>
</dbReference>
<dbReference type="GO" id="GO:0010181">
    <property type="term" value="F:FMN binding"/>
    <property type="evidence" value="ECO:0007669"/>
    <property type="project" value="UniProtKB-UniRule"/>
</dbReference>
<feature type="binding site" evidence="9">
    <location>
        <position position="475"/>
    </location>
    <ligand>
        <name>NADP(+)</name>
        <dbReference type="ChEBI" id="CHEBI:58349"/>
    </ligand>
</feature>
<dbReference type="Pfam" id="PF00258">
    <property type="entry name" value="Flavodoxin_1"/>
    <property type="match status" value="1"/>
</dbReference>
<evidence type="ECO:0000256" key="5">
    <source>
        <dbReference type="ARBA" id="ARBA00022643"/>
    </source>
</evidence>
<dbReference type="Gene3D" id="2.40.30.10">
    <property type="entry name" value="Translation factors"/>
    <property type="match status" value="1"/>
</dbReference>
<dbReference type="PROSITE" id="PS50902">
    <property type="entry name" value="FLAVODOXIN_LIKE"/>
    <property type="match status" value="1"/>
</dbReference>
<dbReference type="InterPro" id="IPR039261">
    <property type="entry name" value="FNR_nucleotide-bd"/>
</dbReference>
<evidence type="ECO:0000259" key="12">
    <source>
        <dbReference type="PROSITE" id="PS51384"/>
    </source>
</evidence>
<evidence type="ECO:0000256" key="3">
    <source>
        <dbReference type="ARBA" id="ARBA00022490"/>
    </source>
</evidence>
<dbReference type="InterPro" id="IPR001709">
    <property type="entry name" value="Flavoprot_Pyr_Nucl_cyt_Rdtase"/>
</dbReference>
<feature type="binding site" evidence="9">
    <location>
        <begin position="400"/>
        <end position="403"/>
    </location>
    <ligand>
        <name>FAD</name>
        <dbReference type="ChEBI" id="CHEBI:57692"/>
    </ligand>
</feature>
<dbReference type="InterPro" id="IPR017938">
    <property type="entry name" value="Riboflavin_synthase-like_b-brl"/>
</dbReference>
<comment type="caution">
    <text evidence="13">The sequence shown here is derived from an EMBL/GenBank/DDBJ whole genome shotgun (WGS) entry which is preliminary data.</text>
</comment>
<gene>
    <name evidence="9" type="primary">TAH18</name>
    <name evidence="13" type="ORF">DFH94DRAFT_21130</name>
</gene>
<evidence type="ECO:0000256" key="4">
    <source>
        <dbReference type="ARBA" id="ARBA00022630"/>
    </source>
</evidence>
<evidence type="ECO:0000256" key="1">
    <source>
        <dbReference type="ARBA" id="ARBA00001917"/>
    </source>
</evidence>
<feature type="binding site" evidence="9">
    <location>
        <begin position="539"/>
        <end position="543"/>
    </location>
    <ligand>
        <name>NADP(+)</name>
        <dbReference type="ChEBI" id="CHEBI:58349"/>
    </ligand>
</feature>
<dbReference type="GO" id="GO:0160246">
    <property type="term" value="F:NADPH-iron-sulfur [2Fe-2S] protein oxidoreductase activity"/>
    <property type="evidence" value="ECO:0007669"/>
    <property type="project" value="InterPro"/>
</dbReference>
<dbReference type="HAMAP" id="MF_03178">
    <property type="entry name" value="NDOR1"/>
    <property type="match status" value="1"/>
</dbReference>
<dbReference type="GO" id="GO:0005739">
    <property type="term" value="C:mitochondrion"/>
    <property type="evidence" value="ECO:0007669"/>
    <property type="project" value="UniProtKB-SubCell"/>
</dbReference>
<dbReference type="InterPro" id="IPR001433">
    <property type="entry name" value="OxRdtase_FAD/NAD-bd"/>
</dbReference>
<dbReference type="InterPro" id="IPR001094">
    <property type="entry name" value="Flavdoxin-like"/>
</dbReference>
<dbReference type="InterPro" id="IPR023173">
    <property type="entry name" value="NADPH_Cyt_P450_Rdtase_alpha"/>
</dbReference>
<proteinExistence type="inferred from homology"/>
<dbReference type="Gene3D" id="3.40.50.360">
    <property type="match status" value="1"/>
</dbReference>
<dbReference type="EC" id="1.18.1.-" evidence="9"/>
<feature type="binding site" evidence="9">
    <location>
        <begin position="24"/>
        <end position="29"/>
    </location>
    <ligand>
        <name>FMN</name>
        <dbReference type="ChEBI" id="CHEBI:58210"/>
    </ligand>
</feature>
<dbReference type="InterPro" id="IPR008254">
    <property type="entry name" value="Flavodoxin/NO_synth"/>
</dbReference>
<comment type="cofactor">
    <cofactor evidence="2 9">
        <name>FAD</name>
        <dbReference type="ChEBI" id="CHEBI:57692"/>
    </cofactor>
</comment>
<evidence type="ECO:0000313" key="14">
    <source>
        <dbReference type="Proteomes" id="UP000759537"/>
    </source>
</evidence>
<evidence type="ECO:0000313" key="13">
    <source>
        <dbReference type="EMBL" id="KAF8487282.1"/>
    </source>
</evidence>
<dbReference type="InterPro" id="IPR017927">
    <property type="entry name" value="FAD-bd_FR_type"/>
</dbReference>
<dbReference type="InterPro" id="IPR028879">
    <property type="entry name" value="NDOR1"/>
</dbReference>
<dbReference type="InterPro" id="IPR029039">
    <property type="entry name" value="Flavoprotein-like_sf"/>
</dbReference>
<keyword evidence="3 9" id="KW-0963">Cytoplasm</keyword>
<name>A0A9P5TEW3_9AGAM</name>
<keyword evidence="9" id="KW-0496">Mitochondrion</keyword>
<comment type="similarity">
    <text evidence="9">Belongs to the NADPH-dependent diflavin oxidoreductase NDOR1 family.</text>
</comment>
<evidence type="ECO:0000256" key="7">
    <source>
        <dbReference type="ARBA" id="ARBA00022857"/>
    </source>
</evidence>
<dbReference type="EMBL" id="WHVB01000001">
    <property type="protein sequence ID" value="KAF8487282.1"/>
    <property type="molecule type" value="Genomic_DNA"/>
</dbReference>
<reference evidence="13" key="1">
    <citation type="submission" date="2019-10" db="EMBL/GenBank/DDBJ databases">
        <authorList>
            <consortium name="DOE Joint Genome Institute"/>
            <person name="Kuo A."/>
            <person name="Miyauchi S."/>
            <person name="Kiss E."/>
            <person name="Drula E."/>
            <person name="Kohler A."/>
            <person name="Sanchez-Garcia M."/>
            <person name="Andreopoulos B."/>
            <person name="Barry K.W."/>
            <person name="Bonito G."/>
            <person name="Buee M."/>
            <person name="Carver A."/>
            <person name="Chen C."/>
            <person name="Cichocki N."/>
            <person name="Clum A."/>
            <person name="Culley D."/>
            <person name="Crous P.W."/>
            <person name="Fauchery L."/>
            <person name="Girlanda M."/>
            <person name="Hayes R."/>
            <person name="Keri Z."/>
            <person name="LaButti K."/>
            <person name="Lipzen A."/>
            <person name="Lombard V."/>
            <person name="Magnuson J."/>
            <person name="Maillard F."/>
            <person name="Morin E."/>
            <person name="Murat C."/>
            <person name="Nolan M."/>
            <person name="Ohm R."/>
            <person name="Pangilinan J."/>
            <person name="Pereira M."/>
            <person name="Perotto S."/>
            <person name="Peter M."/>
            <person name="Riley R."/>
            <person name="Sitrit Y."/>
            <person name="Stielow B."/>
            <person name="Szollosi G."/>
            <person name="Zifcakova L."/>
            <person name="Stursova M."/>
            <person name="Spatafora J.W."/>
            <person name="Tedersoo L."/>
            <person name="Vaario L.-M."/>
            <person name="Yamada A."/>
            <person name="Yan M."/>
            <person name="Wang P."/>
            <person name="Xu J."/>
            <person name="Bruns T."/>
            <person name="Baldrian P."/>
            <person name="Vilgalys R."/>
            <person name="Henrissat B."/>
            <person name="Grigoriev I.V."/>
            <person name="Hibbett D."/>
            <person name="Nagy L.G."/>
            <person name="Martin F.M."/>
        </authorList>
    </citation>
    <scope>NUCLEOTIDE SEQUENCE</scope>
    <source>
        <strain evidence="13">Prilba</strain>
    </source>
</reference>
<sequence>MASCSSPRHATRDLSPTLTIIFATETGNAQDYAGRVAHHCRRAHFRCRVFDVDKYPLSEIVSESVVVYVVSTSGTGKEPRTMTPMWRGLLRSDLPYDFFEDLHYAIFGLGDSSYEKFCWPAKKLGRRLERLGATAICPRAEGDVQHTFGTDGAFDPWVSSLMDALLRLFPLPPHLLSSQVEELPTPRVTLLSATSEEIWDTPDPLLGDDRYRLFELVRNERITADDWYQDVRHFEFRCQDDIVYDPGDVAVVHPEASPMDVDTFLTTLGWSNAADDPIRIQHIFEDQSLPDHLPQVSTLRILFSRHLDISAVPKRSFFRLLKHFATDEREREKLEEFSSPEGAVKRFTPSRRSSTHFGQGELYEYTARVRRTILEVLSEFRSVRVPREHIFELFPPLRPREFSIASASLAHPHEVHLCVAVVDYKTKLRARRRGVCTSFLASLPIGAQLRIGITRGLLALPQDSSTPVVCIGPGTGVAPARAVLEARVHLGMKDNTLYFGHRASGKDEHYSREWTTLAEAGNLTYRVAASRDGPEGTPRVYVQDLIKQDTKRIWRLVHDSGAWVYISGSSNKMPAGVRAALVDIAREEGELEEEEARAYVARLEREERLFEECWS</sequence>
<keyword evidence="6 9" id="KW-0274">FAD</keyword>
<dbReference type="SUPFAM" id="SSF63380">
    <property type="entry name" value="Riboflavin synthase domain-like"/>
    <property type="match status" value="1"/>
</dbReference>
<feature type="binding site" evidence="9">
    <location>
        <begin position="434"/>
        <end position="437"/>
    </location>
    <ligand>
        <name>FAD</name>
        <dbReference type="ChEBI" id="CHEBI:57692"/>
    </ligand>
</feature>
<dbReference type="GO" id="GO:0016226">
    <property type="term" value="P:iron-sulfur cluster assembly"/>
    <property type="evidence" value="ECO:0007669"/>
    <property type="project" value="UniProtKB-UniRule"/>
</dbReference>
<dbReference type="PANTHER" id="PTHR19384:SF10">
    <property type="entry name" value="NADPH-DEPENDENT DIFLAVIN OXIDOREDUCTASE 1"/>
    <property type="match status" value="1"/>
</dbReference>
<feature type="binding site" evidence="9">
    <location>
        <begin position="530"/>
        <end position="531"/>
    </location>
    <ligand>
        <name>NADP(+)</name>
        <dbReference type="ChEBI" id="CHEBI:58349"/>
    </ligand>
</feature>
<comment type="similarity">
    <text evidence="9">In the N-terminal section; belongs to the flavodoxin family.</text>
</comment>
<evidence type="ECO:0000259" key="11">
    <source>
        <dbReference type="PROSITE" id="PS50902"/>
    </source>
</evidence>
<keyword evidence="8 9" id="KW-0560">Oxidoreductase</keyword>
<evidence type="ECO:0000256" key="2">
    <source>
        <dbReference type="ARBA" id="ARBA00001974"/>
    </source>
</evidence>
<keyword evidence="4 9" id="KW-0285">Flavoprotein</keyword>
<comment type="subunit">
    <text evidence="9">Interacts with DRE2; as part of the cytosolic iron-sulfur (Fe-S) protein assembly (CIA) machinery.</text>
</comment>
<dbReference type="PRINTS" id="PR00371">
    <property type="entry name" value="FPNCR"/>
</dbReference>
<feature type="domain" description="FAD-binding FR-type" evidence="12">
    <location>
        <begin position="209"/>
        <end position="461"/>
    </location>
</feature>
<keyword evidence="14" id="KW-1185">Reference proteome</keyword>
<dbReference type="Pfam" id="PF00175">
    <property type="entry name" value="NAD_binding_1"/>
    <property type="match status" value="1"/>
</dbReference>
<keyword evidence="10" id="KW-0175">Coiled coil</keyword>
<comment type="function">
    <text evidence="9">NADPH-dependent reductase which is a central component of the cytosolic iron-sulfur (Fe-S) protein assembly (CIA) machinery. Transfers electrons from NADPH via its FAD and FMN prosthetic groups to the [2Fe-2S] cluster of DRE2, another key component of the CIA machinery. In turn, this reduced cluster provides electrons for assembly of cytosolic iron-sulfur cluster proteins. Positively controls H(2)O(2)-induced cell death.</text>
</comment>
<reference evidence="13" key="2">
    <citation type="journal article" date="2020" name="Nat. Commun.">
        <title>Large-scale genome sequencing of mycorrhizal fungi provides insights into the early evolution of symbiotic traits.</title>
        <authorList>
            <person name="Miyauchi S."/>
            <person name="Kiss E."/>
            <person name="Kuo A."/>
            <person name="Drula E."/>
            <person name="Kohler A."/>
            <person name="Sanchez-Garcia M."/>
            <person name="Morin E."/>
            <person name="Andreopoulos B."/>
            <person name="Barry K.W."/>
            <person name="Bonito G."/>
            <person name="Buee M."/>
            <person name="Carver A."/>
            <person name="Chen C."/>
            <person name="Cichocki N."/>
            <person name="Clum A."/>
            <person name="Culley D."/>
            <person name="Crous P.W."/>
            <person name="Fauchery L."/>
            <person name="Girlanda M."/>
            <person name="Hayes R.D."/>
            <person name="Keri Z."/>
            <person name="LaButti K."/>
            <person name="Lipzen A."/>
            <person name="Lombard V."/>
            <person name="Magnuson J."/>
            <person name="Maillard F."/>
            <person name="Murat C."/>
            <person name="Nolan M."/>
            <person name="Ohm R.A."/>
            <person name="Pangilinan J."/>
            <person name="Pereira M.F."/>
            <person name="Perotto S."/>
            <person name="Peter M."/>
            <person name="Pfister S."/>
            <person name="Riley R."/>
            <person name="Sitrit Y."/>
            <person name="Stielow J.B."/>
            <person name="Szollosi G."/>
            <person name="Zifcakova L."/>
            <person name="Stursova M."/>
            <person name="Spatafora J.W."/>
            <person name="Tedersoo L."/>
            <person name="Vaario L.M."/>
            <person name="Yamada A."/>
            <person name="Yan M."/>
            <person name="Wang P."/>
            <person name="Xu J."/>
            <person name="Bruns T."/>
            <person name="Baldrian P."/>
            <person name="Vilgalys R."/>
            <person name="Dunand C."/>
            <person name="Henrissat B."/>
            <person name="Grigoriev I.V."/>
            <person name="Hibbett D."/>
            <person name="Nagy L.G."/>
            <person name="Martin F.M."/>
        </authorList>
    </citation>
    <scope>NUCLEOTIDE SEQUENCE</scope>
    <source>
        <strain evidence="13">Prilba</strain>
    </source>
</reference>
<comment type="catalytic activity">
    <reaction evidence="9">
        <text>2 oxidized [2Fe-2S]-[protein] + NADPH = 2 reduced [2Fe-2S]-[protein] + NADP(+) + H(+)</text>
        <dbReference type="Rhea" id="RHEA:67716"/>
        <dbReference type="Rhea" id="RHEA-COMP:17327"/>
        <dbReference type="Rhea" id="RHEA-COMP:17328"/>
        <dbReference type="ChEBI" id="CHEBI:15378"/>
        <dbReference type="ChEBI" id="CHEBI:33737"/>
        <dbReference type="ChEBI" id="CHEBI:33738"/>
        <dbReference type="ChEBI" id="CHEBI:57783"/>
        <dbReference type="ChEBI" id="CHEBI:58349"/>
    </reaction>
</comment>
<organism evidence="13 14">
    <name type="scientific">Russula ochroleuca</name>
    <dbReference type="NCBI Taxonomy" id="152965"/>
    <lineage>
        <taxon>Eukaryota</taxon>
        <taxon>Fungi</taxon>
        <taxon>Dikarya</taxon>
        <taxon>Basidiomycota</taxon>
        <taxon>Agaricomycotina</taxon>
        <taxon>Agaricomycetes</taxon>
        <taxon>Russulales</taxon>
        <taxon>Russulaceae</taxon>
        <taxon>Russula</taxon>
    </lineage>
</organism>
<dbReference type="Gene3D" id="1.20.990.10">
    <property type="entry name" value="NADPH-cytochrome p450 Reductase, Chain A, domain 3"/>
    <property type="match status" value="1"/>
</dbReference>
<dbReference type="PRINTS" id="PR00369">
    <property type="entry name" value="FLAVODOXIN"/>
</dbReference>
<evidence type="ECO:0000256" key="10">
    <source>
        <dbReference type="SAM" id="Coils"/>
    </source>
</evidence>
<dbReference type="OrthoDB" id="1856718at2759"/>
<dbReference type="GO" id="GO:0050660">
    <property type="term" value="F:flavin adenine dinucleotide binding"/>
    <property type="evidence" value="ECO:0007669"/>
    <property type="project" value="UniProtKB-UniRule"/>
</dbReference>
<keyword evidence="7 9" id="KW-0521">NADP</keyword>
<feature type="binding site" evidence="9">
    <location>
        <begin position="109"/>
        <end position="118"/>
    </location>
    <ligand>
        <name>FMN</name>
        <dbReference type="ChEBI" id="CHEBI:58210"/>
    </ligand>
</feature>
<comment type="subcellular location">
    <subcellularLocation>
        <location evidence="9">Cytoplasm</location>
    </subcellularLocation>
    <subcellularLocation>
        <location evidence="9">Mitochondrion</location>
    </subcellularLocation>
    <text evidence="9">Relocalizes to mitochondria after H(2)O(2) exposure.</text>
</comment>
<dbReference type="Proteomes" id="UP000759537">
    <property type="component" value="Unassembled WGS sequence"/>
</dbReference>